<dbReference type="EMBL" id="JYDV01000076">
    <property type="protein sequence ID" value="KRZ36248.1"/>
    <property type="molecule type" value="Genomic_DNA"/>
</dbReference>
<sequence>MTSMYLLYTHDSKLISIGLNKMLLSKTKTGCDFVFGEFGINYRLLYRCEIVIEQRIRLSVSDGMFEIENLNVSGTLLKSCRAKLHWQKCNNERISCMNEYSGITRFHKACSNVAVHFKCIFSVEFFVNWVDCRI</sequence>
<proteinExistence type="predicted"/>
<gene>
    <name evidence="1" type="ORF">T4C_3789</name>
</gene>
<accession>A0A0V1JMQ4</accession>
<reference evidence="1 2" key="1">
    <citation type="submission" date="2015-01" db="EMBL/GenBank/DDBJ databases">
        <title>Evolution of Trichinella species and genotypes.</title>
        <authorList>
            <person name="Korhonen P.K."/>
            <person name="Edoardo P."/>
            <person name="Giuseppe L.R."/>
            <person name="Gasser R.B."/>
        </authorList>
    </citation>
    <scope>NUCLEOTIDE SEQUENCE [LARGE SCALE GENOMIC DNA]</scope>
    <source>
        <strain evidence="1">ISS176</strain>
    </source>
</reference>
<protein>
    <submittedName>
        <fullName evidence="1">Uncharacterized protein</fullName>
    </submittedName>
</protein>
<evidence type="ECO:0000313" key="2">
    <source>
        <dbReference type="Proteomes" id="UP000054826"/>
    </source>
</evidence>
<evidence type="ECO:0000313" key="1">
    <source>
        <dbReference type="EMBL" id="KRZ36248.1"/>
    </source>
</evidence>
<comment type="caution">
    <text evidence="1">The sequence shown here is derived from an EMBL/GenBank/DDBJ whole genome shotgun (WGS) entry which is preliminary data.</text>
</comment>
<dbReference type="AlphaFoldDB" id="A0A0V1JMQ4"/>
<organism evidence="1 2">
    <name type="scientific">Trichinella pseudospiralis</name>
    <name type="common">Parasitic roundworm</name>
    <dbReference type="NCBI Taxonomy" id="6337"/>
    <lineage>
        <taxon>Eukaryota</taxon>
        <taxon>Metazoa</taxon>
        <taxon>Ecdysozoa</taxon>
        <taxon>Nematoda</taxon>
        <taxon>Enoplea</taxon>
        <taxon>Dorylaimia</taxon>
        <taxon>Trichinellida</taxon>
        <taxon>Trichinellidae</taxon>
        <taxon>Trichinella</taxon>
    </lineage>
</organism>
<dbReference type="Proteomes" id="UP000054826">
    <property type="component" value="Unassembled WGS sequence"/>
</dbReference>
<name>A0A0V1JMQ4_TRIPS</name>